<organism evidence="2 3">
    <name type="scientific">Haemaphysalis longicornis</name>
    <name type="common">Bush tick</name>
    <dbReference type="NCBI Taxonomy" id="44386"/>
    <lineage>
        <taxon>Eukaryota</taxon>
        <taxon>Metazoa</taxon>
        <taxon>Ecdysozoa</taxon>
        <taxon>Arthropoda</taxon>
        <taxon>Chelicerata</taxon>
        <taxon>Arachnida</taxon>
        <taxon>Acari</taxon>
        <taxon>Parasitiformes</taxon>
        <taxon>Ixodida</taxon>
        <taxon>Ixodoidea</taxon>
        <taxon>Ixodidae</taxon>
        <taxon>Haemaphysalinae</taxon>
        <taxon>Haemaphysalis</taxon>
    </lineage>
</organism>
<evidence type="ECO:0000259" key="1">
    <source>
        <dbReference type="Pfam" id="PF13843"/>
    </source>
</evidence>
<dbReference type="VEuPathDB" id="VectorBase:HLOH_046973"/>
<protein>
    <recommendedName>
        <fullName evidence="1">PiggyBac transposable element-derived protein domain-containing protein</fullName>
    </recommendedName>
</protein>
<dbReference type="PANTHER" id="PTHR47055">
    <property type="entry name" value="DDE_TNP_1_7 DOMAIN-CONTAINING PROTEIN"/>
    <property type="match status" value="1"/>
</dbReference>
<dbReference type="AlphaFoldDB" id="A0A9J6GTB5"/>
<accession>A0A9J6GTB5</accession>
<dbReference type="OrthoDB" id="6758325at2759"/>
<dbReference type="InterPro" id="IPR029526">
    <property type="entry name" value="PGBD"/>
</dbReference>
<comment type="caution">
    <text evidence="2">The sequence shown here is derived from an EMBL/GenBank/DDBJ whole genome shotgun (WGS) entry which is preliminary data.</text>
</comment>
<proteinExistence type="predicted"/>
<reference evidence="2 3" key="1">
    <citation type="journal article" date="2020" name="Cell">
        <title>Large-Scale Comparative Analyses of Tick Genomes Elucidate Their Genetic Diversity and Vector Capacities.</title>
        <authorList>
            <consortium name="Tick Genome and Microbiome Consortium (TIGMIC)"/>
            <person name="Jia N."/>
            <person name="Wang J."/>
            <person name="Shi W."/>
            <person name="Du L."/>
            <person name="Sun Y."/>
            <person name="Zhan W."/>
            <person name="Jiang J.F."/>
            <person name="Wang Q."/>
            <person name="Zhang B."/>
            <person name="Ji P."/>
            <person name="Bell-Sakyi L."/>
            <person name="Cui X.M."/>
            <person name="Yuan T.T."/>
            <person name="Jiang B.G."/>
            <person name="Yang W.F."/>
            <person name="Lam T.T."/>
            <person name="Chang Q.C."/>
            <person name="Ding S.J."/>
            <person name="Wang X.J."/>
            <person name="Zhu J.G."/>
            <person name="Ruan X.D."/>
            <person name="Zhao L."/>
            <person name="Wei J.T."/>
            <person name="Ye R.Z."/>
            <person name="Que T.C."/>
            <person name="Du C.H."/>
            <person name="Zhou Y.H."/>
            <person name="Cheng J.X."/>
            <person name="Dai P.F."/>
            <person name="Guo W.B."/>
            <person name="Han X.H."/>
            <person name="Huang E.J."/>
            <person name="Li L.F."/>
            <person name="Wei W."/>
            <person name="Gao Y.C."/>
            <person name="Liu J.Z."/>
            <person name="Shao H.Z."/>
            <person name="Wang X."/>
            <person name="Wang C.C."/>
            <person name="Yang T.C."/>
            <person name="Huo Q.B."/>
            <person name="Li W."/>
            <person name="Chen H.Y."/>
            <person name="Chen S.E."/>
            <person name="Zhou L.G."/>
            <person name="Ni X.B."/>
            <person name="Tian J.H."/>
            <person name="Sheng Y."/>
            <person name="Liu T."/>
            <person name="Pan Y.S."/>
            <person name="Xia L.Y."/>
            <person name="Li J."/>
            <person name="Zhao F."/>
            <person name="Cao W.C."/>
        </authorList>
    </citation>
    <scope>NUCLEOTIDE SEQUENCE [LARGE SCALE GENOMIC DNA]</scope>
    <source>
        <strain evidence="2">HaeL-2018</strain>
    </source>
</reference>
<dbReference type="InterPro" id="IPR052638">
    <property type="entry name" value="PiggyBac_TE-derived"/>
</dbReference>
<sequence>MIEYYGHHGCKQFIRGNPIRFVYKVWCLNSKNGYLANFEVYQGKQKDRGTSPQYKKEFGKASAPLLEMVYELPVDVRDLPYHFYFDNLFTSLQLVRHLKDKTMKPQAQ</sequence>
<dbReference type="Proteomes" id="UP000821853">
    <property type="component" value="Unassembled WGS sequence"/>
</dbReference>
<dbReference type="Pfam" id="PF13843">
    <property type="entry name" value="DDE_Tnp_1_7"/>
    <property type="match status" value="1"/>
</dbReference>
<gene>
    <name evidence="2" type="ORF">HPB48_017569</name>
</gene>
<dbReference type="EMBL" id="JABSTR010000009">
    <property type="protein sequence ID" value="KAH9378757.1"/>
    <property type="molecule type" value="Genomic_DNA"/>
</dbReference>
<dbReference type="GO" id="GO:0043565">
    <property type="term" value="F:sequence-specific DNA binding"/>
    <property type="evidence" value="ECO:0007669"/>
    <property type="project" value="TreeGrafter"/>
</dbReference>
<evidence type="ECO:0000313" key="3">
    <source>
        <dbReference type="Proteomes" id="UP000821853"/>
    </source>
</evidence>
<name>A0A9J6GTB5_HAELO</name>
<feature type="domain" description="PiggyBac transposable element-derived protein" evidence="1">
    <location>
        <begin position="1"/>
        <end position="102"/>
    </location>
</feature>
<evidence type="ECO:0000313" key="2">
    <source>
        <dbReference type="EMBL" id="KAH9378757.1"/>
    </source>
</evidence>
<keyword evidence="3" id="KW-1185">Reference proteome</keyword>
<dbReference type="PANTHER" id="PTHR47055:SF3">
    <property type="entry name" value="PHORBOL-ESTER_DAG-TYPE DOMAIN-CONTAINING PROTEIN"/>
    <property type="match status" value="1"/>
</dbReference>